<dbReference type="SMART" id="SM00387">
    <property type="entry name" value="HATPase_c"/>
    <property type="match status" value="1"/>
</dbReference>
<evidence type="ECO:0000256" key="4">
    <source>
        <dbReference type="SAM" id="Coils"/>
    </source>
</evidence>
<sequence>MTPVSTTGSGARHRGWWRRVGWAHLVYLGIPAFQPAFDPAPERWEWGLYGVIVLLTVPLYLVPWLRPDRALWGSMVPMTVLGALTVPFNTGAGVLFVYTAATAGISEPRRVAVRWFIGLTLLLGTLTTLSTVPMPWRLWGVVPSVLFVWIIGFTQVEHAERERDATELRLRLARIEHLATVAERERMARELHDLLGHSLTAVIMHAQLVRQLVEVDPERARSVAGDVEGTARHALSEVRSAVGGWRHATVDGELESARDALSSAGVRLTVERDSGLKLVASTEHELALVLREAVTNVVRHSGARTCHVGLRAERGELRMTISDDGVGGRFREGNGMAGIRERVTAVGGELRRRSSSGTTLTVTLPLEVAV</sequence>
<evidence type="ECO:0000256" key="2">
    <source>
        <dbReference type="ARBA" id="ARBA00022777"/>
    </source>
</evidence>
<feature type="transmembrane region" description="Helical" evidence="5">
    <location>
        <begin position="136"/>
        <end position="154"/>
    </location>
</feature>
<dbReference type="RefSeq" id="WP_179535240.1">
    <property type="nucleotide sequence ID" value="NZ_JACBYW010000003.1"/>
</dbReference>
<keyword evidence="3" id="KW-0902">Two-component regulatory system</keyword>
<dbReference type="GO" id="GO:0016020">
    <property type="term" value="C:membrane"/>
    <property type="evidence" value="ECO:0007669"/>
    <property type="project" value="InterPro"/>
</dbReference>
<evidence type="ECO:0000313" key="8">
    <source>
        <dbReference type="Proteomes" id="UP000548304"/>
    </source>
</evidence>
<dbReference type="CDD" id="cd16917">
    <property type="entry name" value="HATPase_UhpB-NarQ-NarX-like"/>
    <property type="match status" value="1"/>
</dbReference>
<dbReference type="Gene3D" id="1.20.5.1930">
    <property type="match status" value="1"/>
</dbReference>
<name>A0A852Z5E1_9ACTN</name>
<feature type="transmembrane region" description="Helical" evidence="5">
    <location>
        <begin position="111"/>
        <end position="130"/>
    </location>
</feature>
<comment type="caution">
    <text evidence="7">The sequence shown here is derived from an EMBL/GenBank/DDBJ whole genome shotgun (WGS) entry which is preliminary data.</text>
</comment>
<organism evidence="7 8">
    <name type="scientific">Actinopolyspora biskrensis</name>
    <dbReference type="NCBI Taxonomy" id="1470178"/>
    <lineage>
        <taxon>Bacteria</taxon>
        <taxon>Bacillati</taxon>
        <taxon>Actinomycetota</taxon>
        <taxon>Actinomycetes</taxon>
        <taxon>Actinopolysporales</taxon>
        <taxon>Actinopolysporaceae</taxon>
        <taxon>Actinopolyspora</taxon>
    </lineage>
</organism>
<dbReference type="PANTHER" id="PTHR24421">
    <property type="entry name" value="NITRATE/NITRITE SENSOR PROTEIN NARX-RELATED"/>
    <property type="match status" value="1"/>
</dbReference>
<dbReference type="EMBL" id="JACBYW010000003">
    <property type="protein sequence ID" value="NYH78796.1"/>
    <property type="molecule type" value="Genomic_DNA"/>
</dbReference>
<dbReference type="SUPFAM" id="SSF55874">
    <property type="entry name" value="ATPase domain of HSP90 chaperone/DNA topoisomerase II/histidine kinase"/>
    <property type="match status" value="1"/>
</dbReference>
<gene>
    <name evidence="7" type="ORF">FHR84_002121</name>
</gene>
<dbReference type="GO" id="GO:0046983">
    <property type="term" value="F:protein dimerization activity"/>
    <property type="evidence" value="ECO:0007669"/>
    <property type="project" value="InterPro"/>
</dbReference>
<keyword evidence="5" id="KW-1133">Transmembrane helix</keyword>
<dbReference type="Pfam" id="PF02518">
    <property type="entry name" value="HATPase_c"/>
    <property type="match status" value="1"/>
</dbReference>
<dbReference type="InterPro" id="IPR003594">
    <property type="entry name" value="HATPase_dom"/>
</dbReference>
<keyword evidence="8" id="KW-1185">Reference proteome</keyword>
<evidence type="ECO:0000313" key="7">
    <source>
        <dbReference type="EMBL" id="NYH78796.1"/>
    </source>
</evidence>
<feature type="transmembrane region" description="Helical" evidence="5">
    <location>
        <begin position="20"/>
        <end position="37"/>
    </location>
</feature>
<dbReference type="Pfam" id="PF07730">
    <property type="entry name" value="HisKA_3"/>
    <property type="match status" value="1"/>
</dbReference>
<feature type="domain" description="Histidine kinase/HSP90-like ATPase" evidence="6">
    <location>
        <begin position="281"/>
        <end position="368"/>
    </location>
</feature>
<dbReference type="InterPro" id="IPR036890">
    <property type="entry name" value="HATPase_C_sf"/>
</dbReference>
<dbReference type="Gene3D" id="3.30.565.10">
    <property type="entry name" value="Histidine kinase-like ATPase, C-terminal domain"/>
    <property type="match status" value="1"/>
</dbReference>
<evidence type="ECO:0000256" key="5">
    <source>
        <dbReference type="SAM" id="Phobius"/>
    </source>
</evidence>
<keyword evidence="4" id="KW-0175">Coiled coil</keyword>
<dbReference type="InterPro" id="IPR050482">
    <property type="entry name" value="Sensor_HK_TwoCompSys"/>
</dbReference>
<keyword evidence="5" id="KW-0812">Transmembrane</keyword>
<dbReference type="PANTHER" id="PTHR24421:SF63">
    <property type="entry name" value="SENSOR HISTIDINE KINASE DESK"/>
    <property type="match status" value="1"/>
</dbReference>
<dbReference type="InterPro" id="IPR011712">
    <property type="entry name" value="Sig_transdc_His_kin_sub3_dim/P"/>
</dbReference>
<keyword evidence="5" id="KW-0472">Membrane</keyword>
<dbReference type="EC" id="2.7.13.3" evidence="7"/>
<feature type="transmembrane region" description="Helical" evidence="5">
    <location>
        <begin position="71"/>
        <end position="99"/>
    </location>
</feature>
<keyword evidence="1 7" id="KW-0808">Transferase</keyword>
<dbReference type="AlphaFoldDB" id="A0A852Z5E1"/>
<feature type="coiled-coil region" evidence="4">
    <location>
        <begin position="156"/>
        <end position="185"/>
    </location>
</feature>
<evidence type="ECO:0000259" key="6">
    <source>
        <dbReference type="SMART" id="SM00387"/>
    </source>
</evidence>
<proteinExistence type="predicted"/>
<keyword evidence="2 7" id="KW-0418">Kinase</keyword>
<feature type="transmembrane region" description="Helical" evidence="5">
    <location>
        <begin position="46"/>
        <end position="65"/>
    </location>
</feature>
<evidence type="ECO:0000256" key="3">
    <source>
        <dbReference type="ARBA" id="ARBA00023012"/>
    </source>
</evidence>
<evidence type="ECO:0000256" key="1">
    <source>
        <dbReference type="ARBA" id="ARBA00022679"/>
    </source>
</evidence>
<reference evidence="7 8" key="1">
    <citation type="submission" date="2020-07" db="EMBL/GenBank/DDBJ databases">
        <title>Genomic Encyclopedia of Type Strains, Phase III (KMG-III): the genomes of soil and plant-associated and newly described type strains.</title>
        <authorList>
            <person name="Whitman W."/>
        </authorList>
    </citation>
    <scope>NUCLEOTIDE SEQUENCE [LARGE SCALE GENOMIC DNA]</scope>
    <source>
        <strain evidence="7 8">CECT 8576</strain>
    </source>
</reference>
<dbReference type="GO" id="GO:0000155">
    <property type="term" value="F:phosphorelay sensor kinase activity"/>
    <property type="evidence" value="ECO:0007669"/>
    <property type="project" value="InterPro"/>
</dbReference>
<dbReference type="Proteomes" id="UP000548304">
    <property type="component" value="Unassembled WGS sequence"/>
</dbReference>
<accession>A0A852Z5E1</accession>
<protein>
    <submittedName>
        <fullName evidence="7">Two-component system sensor histidine kinase DesK</fullName>
        <ecNumber evidence="7">2.7.13.3</ecNumber>
    </submittedName>
</protein>